<evidence type="ECO:0000256" key="7">
    <source>
        <dbReference type="ARBA" id="ARBA00023136"/>
    </source>
</evidence>
<keyword evidence="2 9" id="KW-0812">Transmembrane</keyword>
<evidence type="ECO:0000256" key="3">
    <source>
        <dbReference type="ARBA" id="ARBA00022787"/>
    </source>
</evidence>
<feature type="transmembrane region" description="Helical" evidence="9">
    <location>
        <begin position="145"/>
        <end position="163"/>
    </location>
</feature>
<keyword evidence="7 9" id="KW-0472">Membrane</keyword>
<evidence type="ECO:0000256" key="10">
    <source>
        <dbReference type="SAM" id="MobiDB-lite"/>
    </source>
</evidence>
<feature type="domain" description="Mff-like" evidence="11">
    <location>
        <begin position="1"/>
        <end position="95"/>
    </location>
</feature>
<organism evidence="12 13">
    <name type="scientific">Setaria digitata</name>
    <dbReference type="NCBI Taxonomy" id="48799"/>
    <lineage>
        <taxon>Eukaryota</taxon>
        <taxon>Metazoa</taxon>
        <taxon>Ecdysozoa</taxon>
        <taxon>Nematoda</taxon>
        <taxon>Chromadorea</taxon>
        <taxon>Rhabditida</taxon>
        <taxon>Spirurina</taxon>
        <taxon>Spiruromorpha</taxon>
        <taxon>Filarioidea</taxon>
        <taxon>Setariidae</taxon>
        <taxon>Setaria</taxon>
    </lineage>
</organism>
<comment type="function">
    <text evidence="9">Plays a role in mitochondrial and peroxisomal fission. Promotes the recruitment and association of the fission mediator dynamin-related protein 1 (DNM1L) to the mitochondrial surface.</text>
</comment>
<keyword evidence="12" id="KW-1185">Reference proteome</keyword>
<reference evidence="13" key="1">
    <citation type="submission" date="2022-11" db="UniProtKB">
        <authorList>
            <consortium name="WormBaseParasite"/>
        </authorList>
    </citation>
    <scope>IDENTIFICATION</scope>
</reference>
<sequence length="224" mass="25619">MHVPQHITVAGSTDQEYTKHRLTNMADKYAYQMNVPERILVAGGDEIRGDRAPPSEVMLDRMAALYPTPELASPPGILTLDKGPCPEISGDSPHPKDSPPLQEMSSSIEENPLHELKLMKRQLGRLSTRLYQLEDDFERRKTKESLLWTYVFSITGLFLYLFFKKKFLAWSSGFYSVVPYLVRLKNSVPEICRRIVSEMDGEQISRGGSSLEVWRELWSVVELE</sequence>
<evidence type="ECO:0000256" key="5">
    <source>
        <dbReference type="ARBA" id="ARBA00023054"/>
    </source>
</evidence>
<dbReference type="GO" id="GO:0005777">
    <property type="term" value="C:peroxisome"/>
    <property type="evidence" value="ECO:0007669"/>
    <property type="project" value="UniProtKB-SubCell"/>
</dbReference>
<evidence type="ECO:0000313" key="12">
    <source>
        <dbReference type="Proteomes" id="UP000887581"/>
    </source>
</evidence>
<dbReference type="GO" id="GO:0005741">
    <property type="term" value="C:mitochondrial outer membrane"/>
    <property type="evidence" value="ECO:0007669"/>
    <property type="project" value="UniProtKB-SubCell"/>
</dbReference>
<comment type="similarity">
    <text evidence="1 9">Belongs to the Tango11 family.</text>
</comment>
<dbReference type="GO" id="GO:0000266">
    <property type="term" value="P:mitochondrial fission"/>
    <property type="evidence" value="ECO:0007669"/>
    <property type="project" value="UniProtKB-UniRule"/>
</dbReference>
<evidence type="ECO:0000313" key="13">
    <source>
        <dbReference type="WBParaSite" id="sdigi.contig1252.g10297.t1"/>
    </source>
</evidence>
<dbReference type="InterPro" id="IPR039433">
    <property type="entry name" value="Mff-like_dom"/>
</dbReference>
<evidence type="ECO:0000256" key="9">
    <source>
        <dbReference type="RuleBase" id="RU368040"/>
    </source>
</evidence>
<protein>
    <recommendedName>
        <fullName evidence="9">Mitochondrial fission factor</fullName>
    </recommendedName>
</protein>
<evidence type="ECO:0000259" key="11">
    <source>
        <dbReference type="Pfam" id="PF05644"/>
    </source>
</evidence>
<dbReference type="WBParaSite" id="sdigi.contig1252.g10297.t1">
    <property type="protein sequence ID" value="sdigi.contig1252.g10297.t1"/>
    <property type="gene ID" value="sdigi.contig1252.g10297"/>
</dbReference>
<dbReference type="PANTHER" id="PTHR16501:SF6">
    <property type="entry name" value="TRANSPORT AND GOLGI ORGANIZATION PROTEIN 11"/>
    <property type="match status" value="1"/>
</dbReference>
<evidence type="ECO:0000256" key="2">
    <source>
        <dbReference type="ARBA" id="ARBA00022692"/>
    </source>
</evidence>
<dbReference type="InterPro" id="IPR008518">
    <property type="entry name" value="Mff/Tango-11"/>
</dbReference>
<accession>A0A915PEY6</accession>
<dbReference type="Proteomes" id="UP000887581">
    <property type="component" value="Unplaced"/>
</dbReference>
<keyword evidence="4 9" id="KW-1133">Transmembrane helix</keyword>
<proteinExistence type="inferred from homology"/>
<evidence type="ECO:0000256" key="6">
    <source>
        <dbReference type="ARBA" id="ARBA00023128"/>
    </source>
</evidence>
<dbReference type="GO" id="GO:0090314">
    <property type="term" value="P:positive regulation of protein targeting to membrane"/>
    <property type="evidence" value="ECO:0007669"/>
    <property type="project" value="UniProtKB-UniRule"/>
</dbReference>
<dbReference type="AlphaFoldDB" id="A0A915PEY6"/>
<dbReference type="GO" id="GO:0090141">
    <property type="term" value="P:positive regulation of mitochondrial fission"/>
    <property type="evidence" value="ECO:0007669"/>
    <property type="project" value="UniProtKB-UniRule"/>
</dbReference>
<evidence type="ECO:0000256" key="4">
    <source>
        <dbReference type="ARBA" id="ARBA00022989"/>
    </source>
</evidence>
<keyword evidence="3 9" id="KW-1000">Mitochondrion outer membrane</keyword>
<evidence type="ECO:0000256" key="8">
    <source>
        <dbReference type="ARBA" id="ARBA00023140"/>
    </source>
</evidence>
<evidence type="ECO:0000256" key="1">
    <source>
        <dbReference type="ARBA" id="ARBA00009806"/>
    </source>
</evidence>
<name>A0A915PEY6_9BILA</name>
<keyword evidence="5" id="KW-0175">Coiled coil</keyword>
<comment type="subcellular location">
    <subcellularLocation>
        <location evidence="9">Mitochondrion outer membrane</location>
        <topology evidence="9">Single-pass type IV membrane protein</topology>
    </subcellularLocation>
    <subcellularLocation>
        <location evidence="9">Peroxisome</location>
    </subcellularLocation>
</comment>
<keyword evidence="8 9" id="KW-0576">Peroxisome</keyword>
<keyword evidence="6 9" id="KW-0496">Mitochondrion</keyword>
<feature type="region of interest" description="Disordered" evidence="10">
    <location>
        <begin position="74"/>
        <end position="105"/>
    </location>
</feature>
<dbReference type="PANTHER" id="PTHR16501">
    <property type="entry name" value="TRANSPORT AND GOLGI ORGANIZATION PROTEIN 11"/>
    <property type="match status" value="1"/>
</dbReference>
<dbReference type="Pfam" id="PF05644">
    <property type="entry name" value="Miff"/>
    <property type="match status" value="1"/>
</dbReference>